<evidence type="ECO:0000256" key="4">
    <source>
        <dbReference type="ARBA" id="ARBA00023136"/>
    </source>
</evidence>
<keyword evidence="3 5" id="KW-0808">Transferase</keyword>
<reference evidence="7 8" key="1">
    <citation type="submission" date="2015-04" db="EMBL/GenBank/DDBJ databases">
        <title>Complete genome sequence of Schizopora paradoxa KUC8140, a cosmopolitan wood degrader in East Asia.</title>
        <authorList>
            <consortium name="DOE Joint Genome Institute"/>
            <person name="Min B."/>
            <person name="Park H."/>
            <person name="Jang Y."/>
            <person name="Kim J.-J."/>
            <person name="Kim K.H."/>
            <person name="Pangilinan J."/>
            <person name="Lipzen A."/>
            <person name="Riley R."/>
            <person name="Grigoriev I.V."/>
            <person name="Spatafora J.W."/>
            <person name="Choi I.-G."/>
        </authorList>
    </citation>
    <scope>NUCLEOTIDE SEQUENCE [LARGE SCALE GENOMIC DNA]</scope>
    <source>
        <strain evidence="7 8">KUC8140</strain>
    </source>
</reference>
<dbReference type="InParanoid" id="A0A0H2RML1"/>
<dbReference type="PROSITE" id="PS00379">
    <property type="entry name" value="CDP_ALCOHOL_P_TRANSF"/>
    <property type="match status" value="1"/>
</dbReference>
<evidence type="ECO:0000313" key="7">
    <source>
        <dbReference type="EMBL" id="KLO06071.1"/>
    </source>
</evidence>
<keyword evidence="6" id="KW-1133">Transmembrane helix</keyword>
<feature type="transmembrane region" description="Helical" evidence="6">
    <location>
        <begin position="319"/>
        <end position="341"/>
    </location>
</feature>
<evidence type="ECO:0008006" key="9">
    <source>
        <dbReference type="Google" id="ProtNLM"/>
    </source>
</evidence>
<dbReference type="EMBL" id="KQ086240">
    <property type="protein sequence ID" value="KLO06071.1"/>
    <property type="molecule type" value="Genomic_DNA"/>
</dbReference>
<comment type="subcellular location">
    <subcellularLocation>
        <location evidence="1">Membrane</location>
    </subcellularLocation>
</comment>
<dbReference type="Gene3D" id="1.20.120.1760">
    <property type="match status" value="1"/>
</dbReference>
<dbReference type="InterPro" id="IPR014472">
    <property type="entry name" value="CHOPT"/>
</dbReference>
<dbReference type="PANTHER" id="PTHR10414">
    <property type="entry name" value="ETHANOLAMINEPHOSPHOTRANSFERASE"/>
    <property type="match status" value="1"/>
</dbReference>
<feature type="transmembrane region" description="Helical" evidence="6">
    <location>
        <begin position="288"/>
        <end position="307"/>
    </location>
</feature>
<dbReference type="OrthoDB" id="196717at2759"/>
<dbReference type="Proteomes" id="UP000053477">
    <property type="component" value="Unassembled WGS sequence"/>
</dbReference>
<comment type="similarity">
    <text evidence="2 5">Belongs to the CDP-alcohol phosphatidyltransferase class-I family.</text>
</comment>
<feature type="transmembrane region" description="Helical" evidence="6">
    <location>
        <begin position="81"/>
        <end position="99"/>
    </location>
</feature>
<evidence type="ECO:0000256" key="3">
    <source>
        <dbReference type="ARBA" id="ARBA00022679"/>
    </source>
</evidence>
<dbReference type="GO" id="GO:0016780">
    <property type="term" value="F:phosphotransferase activity, for other substituted phosphate groups"/>
    <property type="evidence" value="ECO:0007669"/>
    <property type="project" value="InterPro"/>
</dbReference>
<feature type="transmembrane region" description="Helical" evidence="6">
    <location>
        <begin position="50"/>
        <end position="69"/>
    </location>
</feature>
<feature type="transmembrane region" description="Helical" evidence="6">
    <location>
        <begin position="392"/>
        <end position="416"/>
    </location>
</feature>
<dbReference type="Pfam" id="PF01066">
    <property type="entry name" value="CDP-OH_P_transf"/>
    <property type="match status" value="1"/>
</dbReference>
<evidence type="ECO:0000256" key="2">
    <source>
        <dbReference type="ARBA" id="ARBA00010441"/>
    </source>
</evidence>
<keyword evidence="4 6" id="KW-0472">Membrane</keyword>
<sequence length="474" mass="52502">MGRYLTADALRNLDAYVYMGVDKSILSKYILNPYWTQLVKLWPKWVAPNTITLTGLSLVFFNFLTMLYYDPLYEGALIPSWVYFSWAACLFAYQSLDAIDGKQARRTNMAGPLGELFDHGCDAVNTSLEVLLTAHALHILPSCQPTLSSHPTSSSDLSSLSAFLTSIRPYWLPLSLIFSQTAFYLTTWESYHTHQLYLGVFSGPVEGILLVVGVYVVSGVYGAEFWDTNLFQLVPLSGSELEKHLPAIRLNEAFMLFGALGLGVNIFTSYRNVYKASKSSKSSVLLPAARLLPFVVSTALHVSWLLASVHLMPPHLLNAGAFVLLGSPLAIPILLAWGAAFAHQVGRVVLAHLTRSSGWDVWVDGWRWVILALGALFFRFDKVRSLEASSPYMPYVILTSHLFISTYCLVSMITYWNFVVDVIGDITEYLGIACLSVRKRGADGVWRSAVPGDGDMVSKDGKKLLGKKGDVKVE</sequence>
<dbReference type="InterPro" id="IPR048254">
    <property type="entry name" value="CDP_ALCOHOL_P_TRANSF_CS"/>
</dbReference>
<organism evidence="7 8">
    <name type="scientific">Schizopora paradoxa</name>
    <dbReference type="NCBI Taxonomy" id="27342"/>
    <lineage>
        <taxon>Eukaryota</taxon>
        <taxon>Fungi</taxon>
        <taxon>Dikarya</taxon>
        <taxon>Basidiomycota</taxon>
        <taxon>Agaricomycotina</taxon>
        <taxon>Agaricomycetes</taxon>
        <taxon>Hymenochaetales</taxon>
        <taxon>Schizoporaceae</taxon>
        <taxon>Schizopora</taxon>
    </lineage>
</organism>
<dbReference type="STRING" id="27342.A0A0H2RML1"/>
<dbReference type="GO" id="GO:0008654">
    <property type="term" value="P:phospholipid biosynthetic process"/>
    <property type="evidence" value="ECO:0007669"/>
    <property type="project" value="InterPro"/>
</dbReference>
<dbReference type="InterPro" id="IPR000462">
    <property type="entry name" value="CDP-OH_P_trans"/>
</dbReference>
<dbReference type="FunCoup" id="A0A0H2RML1">
    <property type="interactions" value="276"/>
</dbReference>
<evidence type="ECO:0000313" key="8">
    <source>
        <dbReference type="Proteomes" id="UP000053477"/>
    </source>
</evidence>
<dbReference type="InterPro" id="IPR043130">
    <property type="entry name" value="CDP-OH_PTrfase_TM_dom"/>
</dbReference>
<dbReference type="AlphaFoldDB" id="A0A0H2RML1"/>
<name>A0A0H2RML1_9AGAM</name>
<proteinExistence type="inferred from homology"/>
<keyword evidence="6" id="KW-0812">Transmembrane</keyword>
<feature type="transmembrane region" description="Helical" evidence="6">
    <location>
        <begin position="207"/>
        <end position="226"/>
    </location>
</feature>
<evidence type="ECO:0000256" key="1">
    <source>
        <dbReference type="ARBA" id="ARBA00004370"/>
    </source>
</evidence>
<dbReference type="PANTHER" id="PTHR10414:SF37">
    <property type="entry name" value="BB IN A BOXCAR, ISOFORM C"/>
    <property type="match status" value="1"/>
</dbReference>
<accession>A0A0H2RML1</accession>
<protein>
    <recommendedName>
        <fullName evidence="9">Choline/ethanolaminephosphotransferase</fullName>
    </recommendedName>
</protein>
<gene>
    <name evidence="7" type="ORF">SCHPADRAFT_883163</name>
</gene>
<feature type="transmembrane region" description="Helical" evidence="6">
    <location>
        <begin position="361"/>
        <end position="380"/>
    </location>
</feature>
<feature type="transmembrane region" description="Helical" evidence="6">
    <location>
        <begin position="247"/>
        <end position="268"/>
    </location>
</feature>
<evidence type="ECO:0000256" key="5">
    <source>
        <dbReference type="RuleBase" id="RU003750"/>
    </source>
</evidence>
<keyword evidence="8" id="KW-1185">Reference proteome</keyword>
<dbReference type="GO" id="GO:0016020">
    <property type="term" value="C:membrane"/>
    <property type="evidence" value="ECO:0007669"/>
    <property type="project" value="UniProtKB-SubCell"/>
</dbReference>
<evidence type="ECO:0000256" key="6">
    <source>
        <dbReference type="SAM" id="Phobius"/>
    </source>
</evidence>